<dbReference type="EMBL" id="CP042197">
    <property type="protein sequence ID" value="QDS75605.1"/>
    <property type="molecule type" value="Genomic_DNA"/>
</dbReference>
<dbReference type="OrthoDB" id="2910287at2759"/>
<name>A0A517LIY2_9PEZI</name>
<dbReference type="AlphaFoldDB" id="A0A517LIY2"/>
<feature type="signal peptide" evidence="1">
    <location>
        <begin position="1"/>
        <end position="17"/>
    </location>
</feature>
<accession>A0A517LIY2</accession>
<sequence>MKLLVTVLYVLVSTTLATPLNTRQGDTTNVAIDCSAHPEQGPVSVSLCADKDWLGYCHDYTTCANSCVDLVDKGGLDKFGDGVSSVMFPEGQQCYFYTGRHCDQTDGPWDGSLWGQRDVDTFAEGPNDHDPRHSGLNDRIRSFKCAQVVKKRTVAESAQTAVLSTRQPSAASAAQPFSVTTCTGRDYKNCYEWLTMQGGQCLSGDQTPNLPDTKSMILKRDQQCVLYSNSQNCIGDNVIIAKSEPRLDFFPNEGGVTANMEGNVASLWCCEGPGKTEGCNGSCLCDYGAIPQPGGKAHSIQSARSSHIEDDKVAVRSVATADSVVGQLIVSPLDDFPRFSLETCHFRDYHVCDLWPGLRNGQCMNYDINTATLTDTKSIILQPQQHCVLYENMYCKGNNVIITKSEPRLDYFPNEGGVVANMEANIQSVWCCKDYGRPECNGSCLCDYGVTIEPGLNHVM</sequence>
<dbReference type="Proteomes" id="UP000316270">
    <property type="component" value="Chromosome 13"/>
</dbReference>
<evidence type="ECO:0000313" key="2">
    <source>
        <dbReference type="EMBL" id="QDS75605.1"/>
    </source>
</evidence>
<evidence type="ECO:0000313" key="3">
    <source>
        <dbReference type="Proteomes" id="UP000316270"/>
    </source>
</evidence>
<reference evidence="2 3" key="1">
    <citation type="submission" date="2019-07" db="EMBL/GenBank/DDBJ databases">
        <title>Finished genome of Venturia effusa.</title>
        <authorList>
            <person name="Young C.A."/>
            <person name="Cox M.P."/>
            <person name="Ganley A.R.D."/>
            <person name="David W.J."/>
        </authorList>
    </citation>
    <scope>NUCLEOTIDE SEQUENCE [LARGE SCALE GENOMIC DNA]</scope>
    <source>
        <strain evidence="3">albino</strain>
    </source>
</reference>
<proteinExistence type="predicted"/>
<protein>
    <submittedName>
        <fullName evidence="2">Uncharacterized protein</fullName>
    </submittedName>
</protein>
<organism evidence="2 3">
    <name type="scientific">Venturia effusa</name>
    <dbReference type="NCBI Taxonomy" id="50376"/>
    <lineage>
        <taxon>Eukaryota</taxon>
        <taxon>Fungi</taxon>
        <taxon>Dikarya</taxon>
        <taxon>Ascomycota</taxon>
        <taxon>Pezizomycotina</taxon>
        <taxon>Dothideomycetes</taxon>
        <taxon>Pleosporomycetidae</taxon>
        <taxon>Venturiales</taxon>
        <taxon>Venturiaceae</taxon>
        <taxon>Venturia</taxon>
    </lineage>
</organism>
<feature type="chain" id="PRO_5022217610" evidence="1">
    <location>
        <begin position="18"/>
        <end position="460"/>
    </location>
</feature>
<gene>
    <name evidence="2" type="ORF">FKW77_006475</name>
</gene>
<keyword evidence="3" id="KW-1185">Reference proteome</keyword>
<keyword evidence="1" id="KW-0732">Signal</keyword>
<evidence type="ECO:0000256" key="1">
    <source>
        <dbReference type="SAM" id="SignalP"/>
    </source>
</evidence>